<dbReference type="Proteomes" id="UP000318186">
    <property type="component" value="Unassembled WGS sequence"/>
</dbReference>
<proteinExistence type="predicted"/>
<dbReference type="EMBL" id="VIWW01000001">
    <property type="protein sequence ID" value="TWG04839.1"/>
    <property type="molecule type" value="Genomic_DNA"/>
</dbReference>
<protein>
    <recommendedName>
        <fullName evidence="3">Bifunctional DNA primase/polymerase-like protein</fullName>
    </recommendedName>
</protein>
<organism evidence="1 2">
    <name type="scientific">Streptomyces brevispora</name>
    <dbReference type="NCBI Taxonomy" id="887462"/>
    <lineage>
        <taxon>Bacteria</taxon>
        <taxon>Bacillati</taxon>
        <taxon>Actinomycetota</taxon>
        <taxon>Actinomycetes</taxon>
        <taxon>Kitasatosporales</taxon>
        <taxon>Streptomycetaceae</taxon>
        <taxon>Streptomyces</taxon>
    </lineage>
</organism>
<name>A0A561UZS0_9ACTN</name>
<evidence type="ECO:0000313" key="1">
    <source>
        <dbReference type="EMBL" id="TWG04839.1"/>
    </source>
</evidence>
<accession>A0A561UZS0</accession>
<gene>
    <name evidence="1" type="ORF">FHX80_113311</name>
</gene>
<evidence type="ECO:0008006" key="3">
    <source>
        <dbReference type="Google" id="ProtNLM"/>
    </source>
</evidence>
<dbReference type="AlphaFoldDB" id="A0A561UZS0"/>
<sequence length="155" mass="16975">MSLVTVRAGADALRMEPKTSPDLMPSWIPVNGHALRHAGIHFDAVRIIGLLGEQVAYEVMQFTDFRAGPIIRSSIGERSMYFLLPPGSARAYRWPVGAEALVREGAAFVGVPALEGLTYPLDWRSRPTAQVPFVDAELLFELLNGVVEAEKCDVP</sequence>
<reference evidence="1 2" key="1">
    <citation type="submission" date="2019-06" db="EMBL/GenBank/DDBJ databases">
        <title>Sequencing the genomes of 1000 actinobacteria strains.</title>
        <authorList>
            <person name="Klenk H.-P."/>
        </authorList>
    </citation>
    <scope>NUCLEOTIDE SEQUENCE [LARGE SCALE GENOMIC DNA]</scope>
    <source>
        <strain evidence="1 2">DSM 42059</strain>
    </source>
</reference>
<comment type="caution">
    <text evidence="1">The sequence shown here is derived from an EMBL/GenBank/DDBJ whole genome shotgun (WGS) entry which is preliminary data.</text>
</comment>
<evidence type="ECO:0000313" key="2">
    <source>
        <dbReference type="Proteomes" id="UP000318186"/>
    </source>
</evidence>